<evidence type="ECO:0000259" key="4">
    <source>
        <dbReference type="Pfam" id="PF18052"/>
    </source>
</evidence>
<evidence type="ECO:0000313" key="5">
    <source>
        <dbReference type="EMBL" id="KAI3917516.1"/>
    </source>
</evidence>
<dbReference type="GO" id="GO:0000166">
    <property type="term" value="F:nucleotide binding"/>
    <property type="evidence" value="ECO:0007669"/>
    <property type="project" value="UniProtKB-KW"/>
</dbReference>
<dbReference type="GO" id="GO:0006952">
    <property type="term" value="P:defense response"/>
    <property type="evidence" value="ECO:0007669"/>
    <property type="project" value="UniProtKB-KW"/>
</dbReference>
<keyword evidence="3" id="KW-0611">Plant defense</keyword>
<protein>
    <recommendedName>
        <fullName evidence="4">Disease resistance N-terminal domain-containing protein</fullName>
    </recommendedName>
</protein>
<name>A0AAD4SRL7_9MAGN</name>
<evidence type="ECO:0000256" key="1">
    <source>
        <dbReference type="ARBA" id="ARBA00022737"/>
    </source>
</evidence>
<keyword evidence="6" id="KW-1185">Reference proteome</keyword>
<organism evidence="5 6">
    <name type="scientific">Papaver atlanticum</name>
    <dbReference type="NCBI Taxonomy" id="357466"/>
    <lineage>
        <taxon>Eukaryota</taxon>
        <taxon>Viridiplantae</taxon>
        <taxon>Streptophyta</taxon>
        <taxon>Embryophyta</taxon>
        <taxon>Tracheophyta</taxon>
        <taxon>Spermatophyta</taxon>
        <taxon>Magnoliopsida</taxon>
        <taxon>Ranunculales</taxon>
        <taxon>Papaveraceae</taxon>
        <taxon>Papaveroideae</taxon>
        <taxon>Papaver</taxon>
    </lineage>
</organism>
<feature type="domain" description="Disease resistance N-terminal" evidence="4">
    <location>
        <begin position="19"/>
        <end position="91"/>
    </location>
</feature>
<sequence length="109" mass="12955">MASAILSWVTYQSKEIIKEQAKSKYKLVVGVDDEINDLRIRFERLQAFLHDAERRQMSEERVEKWLQMLKNVAYQMEDVLDEWRTEMLRLDLEDGDHGDQGANPNNREV</sequence>
<dbReference type="EMBL" id="JAJJMB010008983">
    <property type="protein sequence ID" value="KAI3917516.1"/>
    <property type="molecule type" value="Genomic_DNA"/>
</dbReference>
<comment type="caution">
    <text evidence="5">The sequence shown here is derived from an EMBL/GenBank/DDBJ whole genome shotgun (WGS) entry which is preliminary data.</text>
</comment>
<evidence type="ECO:0000256" key="2">
    <source>
        <dbReference type="ARBA" id="ARBA00022741"/>
    </source>
</evidence>
<dbReference type="Gene3D" id="1.20.5.4130">
    <property type="match status" value="1"/>
</dbReference>
<evidence type="ECO:0000256" key="3">
    <source>
        <dbReference type="ARBA" id="ARBA00022821"/>
    </source>
</evidence>
<proteinExistence type="predicted"/>
<dbReference type="Proteomes" id="UP001202328">
    <property type="component" value="Unassembled WGS sequence"/>
</dbReference>
<keyword evidence="1" id="KW-0677">Repeat</keyword>
<dbReference type="Pfam" id="PF18052">
    <property type="entry name" value="Rx_N"/>
    <property type="match status" value="1"/>
</dbReference>
<dbReference type="AlphaFoldDB" id="A0AAD4SRL7"/>
<gene>
    <name evidence="5" type="ORF">MKW98_021278</name>
</gene>
<keyword evidence="2" id="KW-0547">Nucleotide-binding</keyword>
<accession>A0AAD4SRL7</accession>
<dbReference type="InterPro" id="IPR041118">
    <property type="entry name" value="Rx_N"/>
</dbReference>
<evidence type="ECO:0000313" key="6">
    <source>
        <dbReference type="Proteomes" id="UP001202328"/>
    </source>
</evidence>
<reference evidence="5" key="1">
    <citation type="submission" date="2022-04" db="EMBL/GenBank/DDBJ databases">
        <title>A functionally conserved STORR gene fusion in Papaver species that diverged 16.8 million years ago.</title>
        <authorList>
            <person name="Catania T."/>
        </authorList>
    </citation>
    <scope>NUCLEOTIDE SEQUENCE</scope>
    <source>
        <strain evidence="5">S-188037</strain>
    </source>
</reference>